<feature type="domain" description="Amidohydrolase 3" evidence="5">
    <location>
        <begin position="452"/>
        <end position="811"/>
    </location>
</feature>
<evidence type="ECO:0000259" key="4">
    <source>
        <dbReference type="Pfam" id="PF07905"/>
    </source>
</evidence>
<dbReference type="Gene3D" id="1.10.10.2840">
    <property type="entry name" value="PucR C-terminal helix-turn-helix domain"/>
    <property type="match status" value="1"/>
</dbReference>
<feature type="domain" description="Purine catabolism PurC-like" evidence="4">
    <location>
        <begin position="7"/>
        <end position="126"/>
    </location>
</feature>
<feature type="domain" description="PucR C-terminal helix-turn-helix" evidence="6">
    <location>
        <begin position="341"/>
        <end position="378"/>
    </location>
</feature>
<dbReference type="InterPro" id="IPR025736">
    <property type="entry name" value="PucR_C-HTH_dom"/>
</dbReference>
<protein>
    <submittedName>
        <fullName evidence="8">Cytosine deaminase</fullName>
        <ecNumber evidence="8">3.5.4.1</ecNumber>
    </submittedName>
</protein>
<dbReference type="CDD" id="cd01293">
    <property type="entry name" value="Bact_CD"/>
    <property type="match status" value="1"/>
</dbReference>
<keyword evidence="2" id="KW-0479">Metal-binding</keyword>
<comment type="similarity">
    <text evidence="1">Belongs to the CdaR family.</text>
</comment>
<evidence type="ECO:0000256" key="1">
    <source>
        <dbReference type="ARBA" id="ARBA00006754"/>
    </source>
</evidence>
<dbReference type="InterPro" id="IPR042070">
    <property type="entry name" value="PucR_C-HTH_sf"/>
</dbReference>
<organism evidence="8">
    <name type="scientific">Klebsiella pneumoniae</name>
    <dbReference type="NCBI Taxonomy" id="573"/>
    <lineage>
        <taxon>Bacteria</taxon>
        <taxon>Pseudomonadati</taxon>
        <taxon>Pseudomonadota</taxon>
        <taxon>Gammaproteobacteria</taxon>
        <taxon>Enterobacterales</taxon>
        <taxon>Enterobacteriaceae</taxon>
        <taxon>Klebsiella/Raoultella group</taxon>
        <taxon>Klebsiella</taxon>
        <taxon>Klebsiella pneumoniae complex</taxon>
    </lineage>
</organism>
<dbReference type="EC" id="3.5.4.1" evidence="8"/>
<evidence type="ECO:0000259" key="5">
    <source>
        <dbReference type="Pfam" id="PF07969"/>
    </source>
</evidence>
<reference evidence="8" key="1">
    <citation type="submission" date="2019-04" db="EMBL/GenBank/DDBJ databases">
        <authorList>
            <consortium name="Pathogen Informatics"/>
        </authorList>
    </citation>
    <scope>NUCLEOTIDE SEQUENCE</scope>
    <source>
        <strain evidence="8">NCTC9183</strain>
    </source>
</reference>
<dbReference type="Proteomes" id="UP000507695">
    <property type="component" value="Unassembled WGS sequence"/>
</dbReference>
<dbReference type="InterPro" id="IPR011059">
    <property type="entry name" value="Metal-dep_hydrolase_composite"/>
</dbReference>
<dbReference type="NCBIfam" id="NF006685">
    <property type="entry name" value="PRK09230.1"/>
    <property type="match status" value="1"/>
</dbReference>
<gene>
    <name evidence="8" type="primary">codA_1</name>
    <name evidence="8" type="ORF">NCTC9183_02346</name>
</gene>
<dbReference type="Gene3D" id="2.30.40.10">
    <property type="entry name" value="Urease, subunit C, domain 1"/>
    <property type="match status" value="1"/>
</dbReference>
<dbReference type="PANTHER" id="PTHR32027:SF0">
    <property type="entry name" value="CYTOSINE DEAMINASE"/>
    <property type="match status" value="1"/>
</dbReference>
<dbReference type="Gene3D" id="3.20.20.140">
    <property type="entry name" value="Metal-dependent hydrolases"/>
    <property type="match status" value="1"/>
</dbReference>
<dbReference type="InterPro" id="IPR032466">
    <property type="entry name" value="Metal_Hydrolase"/>
</dbReference>
<evidence type="ECO:0000259" key="6">
    <source>
        <dbReference type="Pfam" id="PF13556"/>
    </source>
</evidence>
<dbReference type="InterPro" id="IPR012914">
    <property type="entry name" value="PucR_dom"/>
</dbReference>
<sequence length="823" mass="92247">MSLTVSELLALEGLSALRLRAGKQGLQRAVRWYYVAENEHIAEWIMGGELVFITGINHPRDEANLIQLLMEGKQRGIAGMVILTGEAYIHAIPATLIALADELGMPLIEQPYLLKMVIVTERIGTALVRSENVLQSQRDILMQLVTGDYPDLQMLHQRALHQQLDFTRPLRLAALRLEGLSRLFRQFPPEQAEAWLLQAHRSVRQQLQQQLNQQGNSFPLLERSNMFLFLLPDEEGEGFQQKKWLQQWLQALADGEESLSLLCGLSAPVRQLQGYPRALSQARQALDLCDTLRPTQRISDYQQLGFIKLLSAVSDPALLNDFMHDTLGCLIEPGRKAPWLLLETLETLLQENGNVVRAADRLGLHRNTLHQRIQRIEKTDRLPGQPPSVSSQRLGRAGDLAFIAKPFTGPTMKIINARLRRQEALFTLDLQDGMIHRITAQAAMQTADAGDIDAQGRLAIPPFVEPHIHLDATLTAGEPEWNRSGTLFEGITRWSQRKASITPEDTRQRALKTIGMLRDFGVQHIRTHVDVTDPSLAALQALLAVKQEAADLIDLQIVAFPQEGIESYPNGRELMTRAIEMGADVVGGIPHYENTRDKGVSSVMFLMDLAQRYGRLVDVHCDEIDDPQSRFLEVLAEEARVRGMGAQVTASHTCAMGSYDNAYCSKLFRLLKASGINFISCPTESIHLQGRFDSWPKRRGVTRVAELDRAGINVCFAQDSIQDPWYPLGNGNILRILDAGLHICHMLGYDDLQRCLDFVTDNSARALCLGDNYGLAEGRPANLLILDAGNDYEAVRRQARVLTSIRHGRVILQREVEHIRYPA</sequence>
<dbReference type="Pfam" id="PF17853">
    <property type="entry name" value="GGDEF_2"/>
    <property type="match status" value="1"/>
</dbReference>
<dbReference type="SUPFAM" id="SSF51556">
    <property type="entry name" value="Metallo-dependent hydrolases"/>
    <property type="match status" value="1"/>
</dbReference>
<dbReference type="Pfam" id="PF13556">
    <property type="entry name" value="HTH_30"/>
    <property type="match status" value="1"/>
</dbReference>
<dbReference type="GO" id="GO:0046872">
    <property type="term" value="F:metal ion binding"/>
    <property type="evidence" value="ECO:0007669"/>
    <property type="project" value="UniProtKB-KW"/>
</dbReference>
<dbReference type="GO" id="GO:0004131">
    <property type="term" value="F:cytosine deaminase activity"/>
    <property type="evidence" value="ECO:0007669"/>
    <property type="project" value="UniProtKB-EC"/>
</dbReference>
<dbReference type="InterPro" id="IPR013108">
    <property type="entry name" value="Amidohydro_3"/>
</dbReference>
<dbReference type="InterPro" id="IPR041522">
    <property type="entry name" value="CdaR_GGDEF"/>
</dbReference>
<dbReference type="Pfam" id="PF07905">
    <property type="entry name" value="PucR"/>
    <property type="match status" value="1"/>
</dbReference>
<feature type="domain" description="CdaR GGDEF-like" evidence="7">
    <location>
        <begin position="147"/>
        <end position="288"/>
    </location>
</feature>
<dbReference type="PANTHER" id="PTHR32027">
    <property type="entry name" value="CYTOSINE DEAMINASE"/>
    <property type="match status" value="1"/>
</dbReference>
<dbReference type="SUPFAM" id="SSF51338">
    <property type="entry name" value="Composite domain of metallo-dependent hydrolases"/>
    <property type="match status" value="1"/>
</dbReference>
<dbReference type="EMBL" id="CABDVL010000003">
    <property type="protein sequence ID" value="VTM53141.1"/>
    <property type="molecule type" value="Genomic_DNA"/>
</dbReference>
<dbReference type="Pfam" id="PF07969">
    <property type="entry name" value="Amidohydro_3"/>
    <property type="match status" value="1"/>
</dbReference>
<evidence type="ECO:0000313" key="8">
    <source>
        <dbReference type="EMBL" id="VTM53141.1"/>
    </source>
</evidence>
<dbReference type="InterPro" id="IPR052349">
    <property type="entry name" value="Metallo-hydrolase_Enzymes"/>
</dbReference>
<accession>A0A4P0XYM2</accession>
<name>A0A4P0XYM2_KLEPN</name>
<dbReference type="FunFam" id="3.20.20.140:FF:000019">
    <property type="entry name" value="Cytosine deaminase"/>
    <property type="match status" value="1"/>
</dbReference>
<evidence type="ECO:0000256" key="2">
    <source>
        <dbReference type="ARBA" id="ARBA00022723"/>
    </source>
</evidence>
<proteinExistence type="inferred from homology"/>
<evidence type="ECO:0000259" key="7">
    <source>
        <dbReference type="Pfam" id="PF17853"/>
    </source>
</evidence>
<dbReference type="InterPro" id="IPR009057">
    <property type="entry name" value="Homeodomain-like_sf"/>
</dbReference>
<dbReference type="SUPFAM" id="SSF46689">
    <property type="entry name" value="Homeodomain-like"/>
    <property type="match status" value="1"/>
</dbReference>
<dbReference type="GO" id="GO:0035888">
    <property type="term" value="F:isoguanine deaminase activity"/>
    <property type="evidence" value="ECO:0007669"/>
    <property type="project" value="TreeGrafter"/>
</dbReference>
<keyword evidence="3 8" id="KW-0378">Hydrolase</keyword>
<dbReference type="GO" id="GO:0006209">
    <property type="term" value="P:cytosine catabolic process"/>
    <property type="evidence" value="ECO:0007669"/>
    <property type="project" value="TreeGrafter"/>
</dbReference>
<dbReference type="AlphaFoldDB" id="A0A4P0XYM2"/>
<evidence type="ECO:0000256" key="3">
    <source>
        <dbReference type="ARBA" id="ARBA00022801"/>
    </source>
</evidence>